<dbReference type="Pfam" id="PF12833">
    <property type="entry name" value="HTH_18"/>
    <property type="match status" value="1"/>
</dbReference>
<keyword evidence="1" id="KW-0805">Transcription regulation</keyword>
<evidence type="ECO:0000256" key="3">
    <source>
        <dbReference type="ARBA" id="ARBA00023163"/>
    </source>
</evidence>
<sequence>MPSRPVEPGRTVHPAMTAAVLASLGDRSASGRTAERVAELLAAGRAAPERLHALLVGELWASAGGPGLQEAADRLLAVFGTPLRAAGPESLAEAAGRLEAWLHLGHRTALVAGPGFLAVSHRAHLGGEPAGAESLFVRAVQGAAARARVGRRVRVRGGSRAADWRLEWDGAEPAATAVERLRAAVRWDPAAGWRLSVAAGALQLSPRTLQRELARGGSTFQAEVLGVRLDVAGQLVRRTALPLTQVAAMAGFTDHAHLTHRFTARYGRTPSAFRLAPEPDLTAFG</sequence>
<dbReference type="PROSITE" id="PS01124">
    <property type="entry name" value="HTH_ARAC_FAMILY_2"/>
    <property type="match status" value="1"/>
</dbReference>
<dbReference type="RefSeq" id="WP_344624093.1">
    <property type="nucleotide sequence ID" value="NZ_BAAALD010000024.1"/>
</dbReference>
<dbReference type="InterPro" id="IPR018060">
    <property type="entry name" value="HTH_AraC"/>
</dbReference>
<keyword evidence="3" id="KW-0804">Transcription</keyword>
<dbReference type="Proteomes" id="UP001499987">
    <property type="component" value="Unassembled WGS sequence"/>
</dbReference>
<feature type="domain" description="HTH araC/xylS-type" evidence="4">
    <location>
        <begin position="179"/>
        <end position="276"/>
    </location>
</feature>
<accession>A0ABN1TIE8</accession>
<keyword evidence="6" id="KW-1185">Reference proteome</keyword>
<evidence type="ECO:0000313" key="6">
    <source>
        <dbReference type="Proteomes" id="UP001499987"/>
    </source>
</evidence>
<dbReference type="PANTHER" id="PTHR47894:SF4">
    <property type="entry name" value="HTH-TYPE TRANSCRIPTIONAL REGULATOR GADX"/>
    <property type="match status" value="1"/>
</dbReference>
<protein>
    <recommendedName>
        <fullName evidence="4">HTH araC/xylS-type domain-containing protein</fullName>
    </recommendedName>
</protein>
<dbReference type="SUPFAM" id="SSF46689">
    <property type="entry name" value="Homeodomain-like"/>
    <property type="match status" value="1"/>
</dbReference>
<evidence type="ECO:0000259" key="4">
    <source>
        <dbReference type="PROSITE" id="PS01124"/>
    </source>
</evidence>
<proteinExistence type="predicted"/>
<evidence type="ECO:0000313" key="5">
    <source>
        <dbReference type="EMBL" id="GAA1084433.1"/>
    </source>
</evidence>
<organism evidence="5 6">
    <name type="scientific">Kitasatospora arboriphila</name>
    <dbReference type="NCBI Taxonomy" id="258052"/>
    <lineage>
        <taxon>Bacteria</taxon>
        <taxon>Bacillati</taxon>
        <taxon>Actinomycetota</taxon>
        <taxon>Actinomycetes</taxon>
        <taxon>Kitasatosporales</taxon>
        <taxon>Streptomycetaceae</taxon>
        <taxon>Kitasatospora</taxon>
    </lineage>
</organism>
<dbReference type="PANTHER" id="PTHR47894">
    <property type="entry name" value="HTH-TYPE TRANSCRIPTIONAL REGULATOR GADX"/>
    <property type="match status" value="1"/>
</dbReference>
<comment type="caution">
    <text evidence="5">The sequence shown here is derived from an EMBL/GenBank/DDBJ whole genome shotgun (WGS) entry which is preliminary data.</text>
</comment>
<keyword evidence="2" id="KW-0238">DNA-binding</keyword>
<name>A0ABN1TIE8_9ACTN</name>
<dbReference type="EMBL" id="BAAALD010000024">
    <property type="protein sequence ID" value="GAA1084433.1"/>
    <property type="molecule type" value="Genomic_DNA"/>
</dbReference>
<evidence type="ECO:0000256" key="2">
    <source>
        <dbReference type="ARBA" id="ARBA00023125"/>
    </source>
</evidence>
<dbReference type="SMART" id="SM00342">
    <property type="entry name" value="HTH_ARAC"/>
    <property type="match status" value="1"/>
</dbReference>
<gene>
    <name evidence="5" type="ORF">GCM10009663_30020</name>
</gene>
<dbReference type="Gene3D" id="1.10.10.60">
    <property type="entry name" value="Homeodomain-like"/>
    <property type="match status" value="1"/>
</dbReference>
<dbReference type="InterPro" id="IPR009057">
    <property type="entry name" value="Homeodomain-like_sf"/>
</dbReference>
<evidence type="ECO:0000256" key="1">
    <source>
        <dbReference type="ARBA" id="ARBA00023015"/>
    </source>
</evidence>
<reference evidence="5 6" key="1">
    <citation type="journal article" date="2019" name="Int. J. Syst. Evol. Microbiol.">
        <title>The Global Catalogue of Microorganisms (GCM) 10K type strain sequencing project: providing services to taxonomists for standard genome sequencing and annotation.</title>
        <authorList>
            <consortium name="The Broad Institute Genomics Platform"/>
            <consortium name="The Broad Institute Genome Sequencing Center for Infectious Disease"/>
            <person name="Wu L."/>
            <person name="Ma J."/>
        </authorList>
    </citation>
    <scope>NUCLEOTIDE SEQUENCE [LARGE SCALE GENOMIC DNA]</scope>
    <source>
        <strain evidence="5 6">JCM 13002</strain>
    </source>
</reference>